<keyword evidence="6 8" id="KW-0413">Isomerase</keyword>
<comment type="catalytic activity">
    <reaction evidence="1 8">
        <text>[protein]-peptidylproline (omega=180) = [protein]-peptidylproline (omega=0)</text>
        <dbReference type="Rhea" id="RHEA:16237"/>
        <dbReference type="Rhea" id="RHEA-COMP:10747"/>
        <dbReference type="Rhea" id="RHEA-COMP:10748"/>
        <dbReference type="ChEBI" id="CHEBI:83833"/>
        <dbReference type="ChEBI" id="CHEBI:83834"/>
        <dbReference type="EC" id="5.2.1.8"/>
    </reaction>
</comment>
<dbReference type="GO" id="GO:0003755">
    <property type="term" value="F:peptidyl-prolyl cis-trans isomerase activity"/>
    <property type="evidence" value="ECO:0007669"/>
    <property type="project" value="UniProtKB-KW"/>
</dbReference>
<dbReference type="Pfam" id="PF03095">
    <property type="entry name" value="PTPA"/>
    <property type="match status" value="2"/>
</dbReference>
<evidence type="ECO:0000256" key="7">
    <source>
        <dbReference type="ARBA" id="ARBA00060322"/>
    </source>
</evidence>
<dbReference type="PIRSF" id="PIRSF016325">
    <property type="entry name" value="Phstyr_phstse_ac"/>
    <property type="match status" value="1"/>
</dbReference>
<evidence type="ECO:0000256" key="3">
    <source>
        <dbReference type="ARBA" id="ARBA00011019"/>
    </source>
</evidence>
<dbReference type="GO" id="GO:0008160">
    <property type="term" value="F:protein tyrosine phosphatase activator activity"/>
    <property type="evidence" value="ECO:0007669"/>
    <property type="project" value="TreeGrafter"/>
</dbReference>
<evidence type="ECO:0000256" key="8">
    <source>
        <dbReference type="RuleBase" id="RU361210"/>
    </source>
</evidence>
<dbReference type="PANTHER" id="PTHR10012">
    <property type="entry name" value="SERINE/THREONINE-PROTEIN PHOSPHATASE 2A REGULATORY SUBUNIT B"/>
    <property type="match status" value="1"/>
</dbReference>
<dbReference type="AlphaFoldDB" id="A0A7S1YH10"/>
<proteinExistence type="inferred from homology"/>
<dbReference type="InterPro" id="IPR037218">
    <property type="entry name" value="PTPA_sf"/>
</dbReference>
<dbReference type="InterPro" id="IPR004327">
    <property type="entry name" value="Phstyr_phstse_ac"/>
</dbReference>
<comment type="subcellular location">
    <subcellularLocation>
        <location evidence="2 8">Cytoplasm</location>
    </subcellularLocation>
</comment>
<sequence>MNKPSVTILSSVDDKLGRKKVQDRERAVHKVNGSDESVSFASPARTIATAALLDTFLTSSTSPYPYIVTTMEMWAKDIEGIPIGTDDTPSPSLPPPPPAVHRLCLALHFLSSLLSLHPPLDSPTRYGNKAYRGWRSDVETVTPDVGVYLATGVVGESLATAGFAPTFAGPSADSPLPSWWQHARSELAAAPVPPAPASAADVSPIVDEAGLADAGRLELAAYLHDSLGSYTRIDYGTGHEFAFFALLVAMRRLGLIPDGAGAATLVYGFHTYIELMRRVQLRYLLEPAGSHGVWSLDDYQFLPFYFGASQLTNEEGTALTPDIVRDREAVDRLAPRYMYLSAIQHIHRLKTGPFAEHSPILHNISAVPRWSKVYSGMLKMWKAEVAGKFPVMQHFRTGGLLFFAEGERALAAREAAQATAAAATDSGTA</sequence>
<dbReference type="EMBL" id="HBGL01009568">
    <property type="protein sequence ID" value="CAD9299365.1"/>
    <property type="molecule type" value="Transcribed_RNA"/>
</dbReference>
<organism evidence="9">
    <name type="scientific">Sexangularia sp. CB-2014</name>
    <dbReference type="NCBI Taxonomy" id="1486929"/>
    <lineage>
        <taxon>Eukaryota</taxon>
        <taxon>Amoebozoa</taxon>
        <taxon>Tubulinea</taxon>
        <taxon>Elardia</taxon>
        <taxon>Arcellinida</taxon>
        <taxon>Arcellinida incertae sedis</taxon>
        <taxon>Sexangularia</taxon>
    </lineage>
</organism>
<keyword evidence="4 8" id="KW-0963">Cytoplasm</keyword>
<dbReference type="EC" id="5.2.1.8" evidence="8"/>
<dbReference type="InterPro" id="IPR043170">
    <property type="entry name" value="PTPA_C_lid"/>
</dbReference>
<evidence type="ECO:0000256" key="6">
    <source>
        <dbReference type="ARBA" id="ARBA00023235"/>
    </source>
</evidence>
<evidence type="ECO:0000256" key="1">
    <source>
        <dbReference type="ARBA" id="ARBA00000971"/>
    </source>
</evidence>
<reference evidence="9" key="1">
    <citation type="submission" date="2021-01" db="EMBL/GenBank/DDBJ databases">
        <authorList>
            <person name="Corre E."/>
            <person name="Pelletier E."/>
            <person name="Niang G."/>
            <person name="Scheremetjew M."/>
            <person name="Finn R."/>
            <person name="Kale V."/>
            <person name="Holt S."/>
            <person name="Cochrane G."/>
            <person name="Meng A."/>
            <person name="Brown T."/>
            <person name="Cohen L."/>
        </authorList>
    </citation>
    <scope>NUCLEOTIDE SEQUENCE</scope>
    <source>
        <strain evidence="9">ATCC 50979</strain>
    </source>
</reference>
<name>A0A7S1YH10_9EUKA</name>
<keyword evidence="5 8" id="KW-0697">Rotamase</keyword>
<evidence type="ECO:0000256" key="4">
    <source>
        <dbReference type="ARBA" id="ARBA00022490"/>
    </source>
</evidence>
<dbReference type="GO" id="GO:0007052">
    <property type="term" value="P:mitotic spindle organization"/>
    <property type="evidence" value="ECO:0007669"/>
    <property type="project" value="TreeGrafter"/>
</dbReference>
<accession>A0A7S1YH10</accession>
<evidence type="ECO:0000256" key="5">
    <source>
        <dbReference type="ARBA" id="ARBA00023110"/>
    </source>
</evidence>
<comment type="similarity">
    <text evidence="3 8">Belongs to the PTPA-type PPIase family.</text>
</comment>
<comment type="function">
    <text evidence="7">PPIases accelerate the folding of proteins. It catalyzes the cis-trans isomerization of proline imidic peptide bonds in oligopeptides. Acts as a regulatory subunit for PP2A-like phosphatases modulating their activity or substrate specificity, probably by inducing a conformational change in the catalytic subunit, a direct target of the PPIase.</text>
</comment>
<dbReference type="GO" id="GO:0005634">
    <property type="term" value="C:nucleus"/>
    <property type="evidence" value="ECO:0007669"/>
    <property type="project" value="TreeGrafter"/>
</dbReference>
<evidence type="ECO:0000313" key="9">
    <source>
        <dbReference type="EMBL" id="CAD9299365.1"/>
    </source>
</evidence>
<dbReference type="GO" id="GO:0005737">
    <property type="term" value="C:cytoplasm"/>
    <property type="evidence" value="ECO:0007669"/>
    <property type="project" value="UniProtKB-SubCell"/>
</dbReference>
<evidence type="ECO:0000256" key="2">
    <source>
        <dbReference type="ARBA" id="ARBA00004496"/>
    </source>
</evidence>
<dbReference type="GO" id="GO:0000159">
    <property type="term" value="C:protein phosphatase type 2A complex"/>
    <property type="evidence" value="ECO:0007669"/>
    <property type="project" value="TreeGrafter"/>
</dbReference>
<dbReference type="SUPFAM" id="SSF140984">
    <property type="entry name" value="PTPA-like"/>
    <property type="match status" value="2"/>
</dbReference>
<gene>
    <name evidence="9" type="ORF">SSP0437_LOCUS7428</name>
</gene>
<dbReference type="FunFam" id="1.20.120.1150:FF:000002">
    <property type="entry name" value="Serine/threonine-protein phosphatase 2A activator"/>
    <property type="match status" value="1"/>
</dbReference>
<dbReference type="PANTHER" id="PTHR10012:SF0">
    <property type="entry name" value="SERINE_THREONINE-PROTEIN PHOSPHATASE 2A ACTIVATOR"/>
    <property type="match status" value="1"/>
</dbReference>
<protein>
    <recommendedName>
        <fullName evidence="8">Serine/threonine-protein phosphatase 2A activator</fullName>
        <ecNumber evidence="8">5.2.1.8</ecNumber>
    </recommendedName>
    <alternativeName>
        <fullName evidence="8">Phosphotyrosyl phosphatase activator</fullName>
    </alternativeName>
</protein>
<dbReference type="Gene3D" id="1.20.120.1150">
    <property type="match status" value="1"/>
</dbReference>